<accession>A0A0G4LUD5</accession>
<dbReference type="STRING" id="100787.A0A0G4LUD5"/>
<proteinExistence type="predicted"/>
<gene>
    <name evidence="2" type="ORF">BN1708_018168</name>
</gene>
<feature type="region of interest" description="Disordered" evidence="1">
    <location>
        <begin position="1"/>
        <end position="67"/>
    </location>
</feature>
<feature type="region of interest" description="Disordered" evidence="1">
    <location>
        <begin position="80"/>
        <end position="106"/>
    </location>
</feature>
<reference evidence="2 3" key="1">
    <citation type="submission" date="2015-05" db="EMBL/GenBank/DDBJ databases">
        <authorList>
            <person name="Wang D.B."/>
            <person name="Wang M."/>
        </authorList>
    </citation>
    <scope>NUCLEOTIDE SEQUENCE [LARGE SCALE GENOMIC DNA]</scope>
    <source>
        <strain evidence="2">VL1</strain>
    </source>
</reference>
<evidence type="ECO:0000256" key="1">
    <source>
        <dbReference type="SAM" id="MobiDB-lite"/>
    </source>
</evidence>
<feature type="non-terminal residue" evidence="2">
    <location>
        <position position="1"/>
    </location>
</feature>
<feature type="non-terminal residue" evidence="2">
    <location>
        <position position="106"/>
    </location>
</feature>
<dbReference type="Proteomes" id="UP000044602">
    <property type="component" value="Unassembled WGS sequence"/>
</dbReference>
<name>A0A0G4LUD5_VERLO</name>
<keyword evidence="3" id="KW-1185">Reference proteome</keyword>
<organism evidence="2 3">
    <name type="scientific">Verticillium longisporum</name>
    <name type="common">Verticillium dahliae var. longisporum</name>
    <dbReference type="NCBI Taxonomy" id="100787"/>
    <lineage>
        <taxon>Eukaryota</taxon>
        <taxon>Fungi</taxon>
        <taxon>Dikarya</taxon>
        <taxon>Ascomycota</taxon>
        <taxon>Pezizomycotina</taxon>
        <taxon>Sordariomycetes</taxon>
        <taxon>Hypocreomycetidae</taxon>
        <taxon>Glomerellales</taxon>
        <taxon>Plectosphaerellaceae</taxon>
        <taxon>Verticillium</taxon>
    </lineage>
</organism>
<dbReference type="EMBL" id="CVQH01019047">
    <property type="protein sequence ID" value="CRK25597.1"/>
    <property type="molecule type" value="Genomic_DNA"/>
</dbReference>
<evidence type="ECO:0000313" key="3">
    <source>
        <dbReference type="Proteomes" id="UP000044602"/>
    </source>
</evidence>
<sequence length="106" mass="11185">DGGDDDVYGVSPKLSAEDSNKPKASKWQPLSTVDPSPITDNDPFSLGDSEDERDAKDKSGSKDIKLDDNERLKLAAAEAMSDSLVDSNKKDETSTAAAGVDAAKKV</sequence>
<dbReference type="AlphaFoldDB" id="A0A0G4LUD5"/>
<evidence type="ECO:0000313" key="2">
    <source>
        <dbReference type="EMBL" id="CRK25597.1"/>
    </source>
</evidence>
<protein>
    <submittedName>
        <fullName evidence="2">Uncharacterized protein</fullName>
    </submittedName>
</protein>
<feature type="compositionally biased region" description="Basic and acidic residues" evidence="1">
    <location>
        <begin position="53"/>
        <end position="67"/>
    </location>
</feature>